<proteinExistence type="inferred from homology"/>
<evidence type="ECO:0000256" key="2">
    <source>
        <dbReference type="ARBA" id="ARBA00022475"/>
    </source>
</evidence>
<feature type="compositionally biased region" description="Basic and acidic residues" evidence="8">
    <location>
        <begin position="1"/>
        <end position="10"/>
    </location>
</feature>
<dbReference type="GO" id="GO:0005886">
    <property type="term" value="C:plasma membrane"/>
    <property type="evidence" value="ECO:0007669"/>
    <property type="project" value="UniProtKB-SubCell"/>
</dbReference>
<keyword evidence="6 9" id="KW-0472">Membrane</keyword>
<evidence type="ECO:0000256" key="6">
    <source>
        <dbReference type="ARBA" id="ARBA00023136"/>
    </source>
</evidence>
<keyword evidence="11" id="KW-1185">Reference proteome</keyword>
<dbReference type="Pfam" id="PF09594">
    <property type="entry name" value="GT87"/>
    <property type="match status" value="1"/>
</dbReference>
<feature type="transmembrane region" description="Helical" evidence="9">
    <location>
        <begin position="481"/>
        <end position="499"/>
    </location>
</feature>
<dbReference type="RefSeq" id="WP_203006907.1">
    <property type="nucleotide sequence ID" value="NZ_JADWYU010000040.1"/>
</dbReference>
<name>A0A937RBQ0_9ACTN</name>
<gene>
    <name evidence="10" type="ORF">I7412_18905</name>
</gene>
<sequence length="556" mass="57052">MPPDSPRGDNSRTTWEASAQVPGTGENATGATAGAAGEAGEARREAGGADRAGAEAAGARGWRARIIARAGRPWSAEGLWGFWAVSRAVLLVLALYVHPLGAQHGVDGDLELYAGWGDAFVHGRGLPSGDDTWQYPPGAALVFAVPAAVHALVGLPYRVGFPLFMLALDAAVTAALARRGSSRRQDPSDPERVGTRAGARVWLLGTTALGPVTLARFDLVPAACVVAGLLALGARADPGRAPSGGEGTRRGPRYGRAGLAAAAGAMVKVWPAFLLVACGRPAAGPSGLRPAGGPTARARPPLPPLARLAAGALAAAAVVVVLLAAAGATGDLLGFLRAQQARGLQLEAVPATVFVVARMFGAGQSARYSYGSSQFDEPAARAIATACSLVEVGAVAVAVLVWWARPRAADGARVSDRLLALLLVVLVTSRVLSPQYLIWALAVAAAGVALRERAVDRPGDAPLAAAPAARPGAGRSGSHRGTLVLLLVAAVISQVVYPWRYNDVIQGRVVASLLLVARNLLLLAACWRAVRLIAPRPAAGAAGRPRARVPRPRRRP</sequence>
<feature type="transmembrane region" description="Helical" evidence="9">
    <location>
        <begin position="419"/>
        <end position="450"/>
    </location>
</feature>
<feature type="transmembrane region" description="Helical" evidence="9">
    <location>
        <begin position="382"/>
        <end position="404"/>
    </location>
</feature>
<feature type="transmembrane region" description="Helical" evidence="9">
    <location>
        <begin position="305"/>
        <end position="328"/>
    </location>
</feature>
<evidence type="ECO:0000256" key="1">
    <source>
        <dbReference type="ARBA" id="ARBA00004651"/>
    </source>
</evidence>
<dbReference type="AlphaFoldDB" id="A0A937RBQ0"/>
<evidence type="ECO:0000313" key="11">
    <source>
        <dbReference type="Proteomes" id="UP000604475"/>
    </source>
</evidence>
<keyword evidence="4 9" id="KW-0812">Transmembrane</keyword>
<evidence type="ECO:0000256" key="3">
    <source>
        <dbReference type="ARBA" id="ARBA00022679"/>
    </source>
</evidence>
<feature type="compositionally biased region" description="Low complexity" evidence="8">
    <location>
        <begin position="23"/>
        <end position="39"/>
    </location>
</feature>
<reference evidence="10" key="1">
    <citation type="submission" date="2020-12" db="EMBL/GenBank/DDBJ databases">
        <title>Genomic characterization of non-nitrogen-fixing Frankia strains.</title>
        <authorList>
            <person name="Carlos-Shanley C."/>
            <person name="Guerra T."/>
            <person name="Hahn D."/>
        </authorList>
    </citation>
    <scope>NUCLEOTIDE SEQUENCE</scope>
    <source>
        <strain evidence="10">CN6</strain>
    </source>
</reference>
<keyword evidence="5 9" id="KW-1133">Transmembrane helix</keyword>
<feature type="transmembrane region" description="Helical" evidence="9">
    <location>
        <begin position="79"/>
        <end position="97"/>
    </location>
</feature>
<evidence type="ECO:0000256" key="9">
    <source>
        <dbReference type="SAM" id="Phobius"/>
    </source>
</evidence>
<feature type="region of interest" description="Disordered" evidence="8">
    <location>
        <begin position="1"/>
        <end position="54"/>
    </location>
</feature>
<evidence type="ECO:0000313" key="10">
    <source>
        <dbReference type="EMBL" id="MBL7629193.1"/>
    </source>
</evidence>
<organism evidence="10 11">
    <name type="scientific">Frankia nepalensis</name>
    <dbReference type="NCBI Taxonomy" id="1836974"/>
    <lineage>
        <taxon>Bacteria</taxon>
        <taxon>Bacillati</taxon>
        <taxon>Actinomycetota</taxon>
        <taxon>Actinomycetes</taxon>
        <taxon>Frankiales</taxon>
        <taxon>Frankiaceae</taxon>
        <taxon>Frankia</taxon>
    </lineage>
</organism>
<comment type="similarity">
    <text evidence="7">Belongs to the glycosyltransferase 87 family.</text>
</comment>
<feature type="transmembrane region" description="Helical" evidence="9">
    <location>
        <begin position="348"/>
        <end position="370"/>
    </location>
</feature>
<evidence type="ECO:0000256" key="5">
    <source>
        <dbReference type="ARBA" id="ARBA00022989"/>
    </source>
</evidence>
<accession>A0A937RBQ0</accession>
<evidence type="ECO:0000256" key="8">
    <source>
        <dbReference type="SAM" id="MobiDB-lite"/>
    </source>
</evidence>
<dbReference type="Proteomes" id="UP000604475">
    <property type="component" value="Unassembled WGS sequence"/>
</dbReference>
<evidence type="ECO:0000256" key="7">
    <source>
        <dbReference type="ARBA" id="ARBA00024033"/>
    </source>
</evidence>
<comment type="caution">
    <text evidence="10">The sequence shown here is derived from an EMBL/GenBank/DDBJ whole genome shotgun (WGS) entry which is preliminary data.</text>
</comment>
<keyword evidence="2" id="KW-1003">Cell membrane</keyword>
<comment type="subcellular location">
    <subcellularLocation>
        <location evidence="1">Cell membrane</location>
        <topology evidence="1">Multi-pass membrane protein</topology>
    </subcellularLocation>
</comment>
<keyword evidence="3" id="KW-0808">Transferase</keyword>
<dbReference type="GO" id="GO:0016758">
    <property type="term" value="F:hexosyltransferase activity"/>
    <property type="evidence" value="ECO:0007669"/>
    <property type="project" value="InterPro"/>
</dbReference>
<dbReference type="InterPro" id="IPR018584">
    <property type="entry name" value="GT87"/>
</dbReference>
<protein>
    <submittedName>
        <fullName evidence="10">DUF2029 domain-containing protein</fullName>
    </submittedName>
</protein>
<evidence type="ECO:0000256" key="4">
    <source>
        <dbReference type="ARBA" id="ARBA00022692"/>
    </source>
</evidence>
<dbReference type="EMBL" id="JAEACQ010000219">
    <property type="protein sequence ID" value="MBL7629193.1"/>
    <property type="molecule type" value="Genomic_DNA"/>
</dbReference>